<dbReference type="InterPro" id="IPR036867">
    <property type="entry name" value="R3H_dom_sf"/>
</dbReference>
<evidence type="ECO:0000256" key="1">
    <source>
        <dbReference type="SAM" id="MobiDB-lite"/>
    </source>
</evidence>
<dbReference type="SUPFAM" id="SSF82708">
    <property type="entry name" value="R3H domain"/>
    <property type="match status" value="1"/>
</dbReference>
<dbReference type="GO" id="GO:0003676">
    <property type="term" value="F:nucleic acid binding"/>
    <property type="evidence" value="ECO:0007669"/>
    <property type="project" value="InterPro"/>
</dbReference>
<proteinExistence type="predicted"/>
<dbReference type="PANTHER" id="PTHR32019:SF2">
    <property type="entry name" value="R3H DOMAIN-CONTAINING PROTEIN 4"/>
    <property type="match status" value="1"/>
</dbReference>
<dbReference type="InterPro" id="IPR039629">
    <property type="entry name" value="R3HDM4"/>
</dbReference>
<organism evidence="2">
    <name type="scientific">Neobodo designis</name>
    <name type="common">Flagellated protozoan</name>
    <name type="synonym">Bodo designis</name>
    <dbReference type="NCBI Taxonomy" id="312471"/>
    <lineage>
        <taxon>Eukaryota</taxon>
        <taxon>Discoba</taxon>
        <taxon>Euglenozoa</taxon>
        <taxon>Kinetoplastea</taxon>
        <taxon>Metakinetoplastina</taxon>
        <taxon>Neobodonida</taxon>
        <taxon>Neobodo</taxon>
    </lineage>
</organism>
<protein>
    <recommendedName>
        <fullName evidence="3">R3H-associated N-terminal domain-containing protein</fullName>
    </recommendedName>
</protein>
<sequence length="459" mass="50501">MSAATPAATNGPFAAVLAERGGDAAPTILKRPGGASPTSDDDDSLPRRRVTVPISHPRYERKTRLNRTMAVTDSASEDTGRSPADMLLQRTTETLRVRQGPVTHQESIKYQAFACYRHGSRQVHTQSVGYSSDGDLVLMRRDVSESESGTSSMRRTTVDAAVCLNPRARPIDPKVNGEEPTGRWERRLRRLPKYPGVRCPKNRKTRNRLINDHLAVPSLRKQFDATHEESDPEGLREPAAPHFEALPEALDWVRDTTERAEAAALGRFGADKKPPVPKQLQLSTEDGAFRFMQLPGRLKSELRHAMTTDFMPGFIADVEQKLEALVVDDQLGTAVPAVDSLRVPCRDGYGRLITHGIAGYYKLVSTSIDTAEGRVTQVSLPKKRVPLPDQRLTSFLRGERPGDSPVAGPTSPPMLPGGVDSDEEQAQSAVLGRRKRFRKRTVRRFGGLALGEPIVGTVQ</sequence>
<evidence type="ECO:0008006" key="3">
    <source>
        <dbReference type="Google" id="ProtNLM"/>
    </source>
</evidence>
<dbReference type="PANTHER" id="PTHR32019">
    <property type="entry name" value="R3H DOMAIN-CONTAINING PROTEIN 4"/>
    <property type="match status" value="1"/>
</dbReference>
<dbReference type="EMBL" id="HBGF01010851">
    <property type="protein sequence ID" value="CAD9100982.1"/>
    <property type="molecule type" value="Transcribed_RNA"/>
</dbReference>
<gene>
    <name evidence="2" type="ORF">NDES1114_LOCUS7213</name>
</gene>
<feature type="region of interest" description="Disordered" evidence="1">
    <location>
        <begin position="24"/>
        <end position="51"/>
    </location>
</feature>
<evidence type="ECO:0000313" key="2">
    <source>
        <dbReference type="EMBL" id="CAD9100982.1"/>
    </source>
</evidence>
<dbReference type="AlphaFoldDB" id="A0A7S1LD20"/>
<feature type="region of interest" description="Disordered" evidence="1">
    <location>
        <begin position="394"/>
        <end position="431"/>
    </location>
</feature>
<accession>A0A7S1LD20</accession>
<reference evidence="2" key="1">
    <citation type="submission" date="2021-01" db="EMBL/GenBank/DDBJ databases">
        <authorList>
            <person name="Corre E."/>
            <person name="Pelletier E."/>
            <person name="Niang G."/>
            <person name="Scheremetjew M."/>
            <person name="Finn R."/>
            <person name="Kale V."/>
            <person name="Holt S."/>
            <person name="Cochrane G."/>
            <person name="Meng A."/>
            <person name="Brown T."/>
            <person name="Cohen L."/>
        </authorList>
    </citation>
    <scope>NUCLEOTIDE SEQUENCE</scope>
    <source>
        <strain evidence="2">CCAP 1951/1</strain>
    </source>
</reference>
<name>A0A7S1LD20_NEODS</name>